<evidence type="ECO:0000256" key="5">
    <source>
        <dbReference type="ARBA" id="ARBA00022741"/>
    </source>
</evidence>
<name>A0A6P7H177_DIAVI</name>
<dbReference type="PANTHER" id="PTHR24223:SF448">
    <property type="entry name" value="FI20146P1-RELATED"/>
    <property type="match status" value="1"/>
</dbReference>
<dbReference type="SUPFAM" id="SSF90123">
    <property type="entry name" value="ABC transporter transmembrane region"/>
    <property type="match status" value="2"/>
</dbReference>
<dbReference type="InterPro" id="IPR003439">
    <property type="entry name" value="ABC_transporter-like_ATP-bd"/>
</dbReference>
<dbReference type="GO" id="GO:0016020">
    <property type="term" value="C:membrane"/>
    <property type="evidence" value="ECO:0007669"/>
    <property type="project" value="UniProtKB-SubCell"/>
</dbReference>
<dbReference type="GO" id="GO:0005524">
    <property type="term" value="F:ATP binding"/>
    <property type="evidence" value="ECO:0007669"/>
    <property type="project" value="UniProtKB-KW"/>
</dbReference>
<dbReference type="Pfam" id="PF00664">
    <property type="entry name" value="ABC_membrane"/>
    <property type="match status" value="2"/>
</dbReference>
<keyword evidence="2" id="KW-0813">Transport</keyword>
<dbReference type="OrthoDB" id="6500128at2759"/>
<keyword evidence="8 9" id="KW-0472">Membrane</keyword>
<dbReference type="PANTHER" id="PTHR24223">
    <property type="entry name" value="ATP-BINDING CASSETTE SUB-FAMILY C"/>
    <property type="match status" value="1"/>
</dbReference>
<keyword evidence="5" id="KW-0547">Nucleotide-binding</keyword>
<dbReference type="SMART" id="SM00382">
    <property type="entry name" value="AAA"/>
    <property type="match status" value="2"/>
</dbReference>
<dbReference type="Gene3D" id="1.20.1560.10">
    <property type="entry name" value="ABC transporter type 1, transmembrane domain"/>
    <property type="match status" value="2"/>
</dbReference>
<evidence type="ECO:0000256" key="6">
    <source>
        <dbReference type="ARBA" id="ARBA00022840"/>
    </source>
</evidence>
<evidence type="ECO:0000256" key="7">
    <source>
        <dbReference type="ARBA" id="ARBA00022989"/>
    </source>
</evidence>
<evidence type="ECO:0000256" key="2">
    <source>
        <dbReference type="ARBA" id="ARBA00022448"/>
    </source>
</evidence>
<dbReference type="AlphaFoldDB" id="A0A6P7H177"/>
<dbReference type="InterPro" id="IPR044726">
    <property type="entry name" value="ABCC_6TM_D2"/>
</dbReference>
<feature type="transmembrane region" description="Helical" evidence="9">
    <location>
        <begin position="173"/>
        <end position="193"/>
    </location>
</feature>
<keyword evidence="7 9" id="KW-1133">Transmembrane helix</keyword>
<comment type="subcellular location">
    <subcellularLocation>
        <location evidence="1">Membrane</location>
        <topology evidence="1">Multi-pass membrane protein</topology>
    </subcellularLocation>
</comment>
<dbReference type="PROSITE" id="PS00211">
    <property type="entry name" value="ABC_TRANSPORTER_1"/>
    <property type="match status" value="2"/>
</dbReference>
<evidence type="ECO:0000256" key="3">
    <source>
        <dbReference type="ARBA" id="ARBA00022692"/>
    </source>
</evidence>
<dbReference type="InParanoid" id="A0A6P7H177"/>
<feature type="transmembrane region" description="Helical" evidence="9">
    <location>
        <begin position="755"/>
        <end position="774"/>
    </location>
</feature>
<dbReference type="SUPFAM" id="SSF52540">
    <property type="entry name" value="P-loop containing nucleoside triphosphate hydrolases"/>
    <property type="match status" value="2"/>
</dbReference>
<dbReference type="InterPro" id="IPR036640">
    <property type="entry name" value="ABC1_TM_sf"/>
</dbReference>
<dbReference type="FunFam" id="1.20.1560.10:FF:000006">
    <property type="entry name" value="ATP-binding cassette, sub-family C (CFTR/MRP), member 9"/>
    <property type="match status" value="1"/>
</dbReference>
<evidence type="ECO:0000259" key="10">
    <source>
        <dbReference type="PROSITE" id="PS50893"/>
    </source>
</evidence>
<dbReference type="PROSITE" id="PS50893">
    <property type="entry name" value="ABC_TRANSPORTER_2"/>
    <property type="match status" value="2"/>
</dbReference>
<dbReference type="CDD" id="cd03244">
    <property type="entry name" value="ABCC_MRP_domain2"/>
    <property type="match status" value="1"/>
</dbReference>
<feature type="transmembrane region" description="Helical" evidence="9">
    <location>
        <begin position="328"/>
        <end position="350"/>
    </location>
</feature>
<proteinExistence type="predicted"/>
<organism evidence="12">
    <name type="scientific">Diabrotica virgifera virgifera</name>
    <name type="common">western corn rootworm</name>
    <dbReference type="NCBI Taxonomy" id="50390"/>
    <lineage>
        <taxon>Eukaryota</taxon>
        <taxon>Metazoa</taxon>
        <taxon>Ecdysozoa</taxon>
        <taxon>Arthropoda</taxon>
        <taxon>Hexapoda</taxon>
        <taxon>Insecta</taxon>
        <taxon>Pterygota</taxon>
        <taxon>Neoptera</taxon>
        <taxon>Endopterygota</taxon>
        <taxon>Coleoptera</taxon>
        <taxon>Polyphaga</taxon>
        <taxon>Cucujiformia</taxon>
        <taxon>Chrysomeloidea</taxon>
        <taxon>Chrysomelidae</taxon>
        <taxon>Galerucinae</taxon>
        <taxon>Diabroticina</taxon>
        <taxon>Diabroticites</taxon>
        <taxon>Diabrotica</taxon>
    </lineage>
</organism>
<keyword evidence="6" id="KW-0067">ATP-binding</keyword>
<feature type="domain" description="ABC transporter" evidence="10">
    <location>
        <begin position="1025"/>
        <end position="1253"/>
    </location>
</feature>
<keyword evidence="4" id="KW-0677">Repeat</keyword>
<evidence type="ECO:0000256" key="1">
    <source>
        <dbReference type="ARBA" id="ARBA00004141"/>
    </source>
</evidence>
<dbReference type="FunFam" id="1.20.1560.10:FF:000014">
    <property type="entry name" value="Multidrug resistance-associated protein member 4"/>
    <property type="match status" value="1"/>
</dbReference>
<dbReference type="InterPro" id="IPR003593">
    <property type="entry name" value="AAA+_ATPase"/>
</dbReference>
<dbReference type="RefSeq" id="XP_028155746.1">
    <property type="nucleotide sequence ID" value="XM_028299945.1"/>
</dbReference>
<feature type="transmembrane region" description="Helical" evidence="9">
    <location>
        <begin position="830"/>
        <end position="847"/>
    </location>
</feature>
<feature type="transmembrane region" description="Helical" evidence="9">
    <location>
        <begin position="935"/>
        <end position="956"/>
    </location>
</feature>
<dbReference type="FunFam" id="3.40.50.300:FF:000163">
    <property type="entry name" value="Multidrug resistance-associated protein member 4"/>
    <property type="match status" value="1"/>
</dbReference>
<dbReference type="FunFam" id="3.40.50.300:FF:000973">
    <property type="entry name" value="Multidrug resistance-associated protein 4"/>
    <property type="match status" value="1"/>
</dbReference>
<dbReference type="CDD" id="cd18579">
    <property type="entry name" value="ABC_6TM_ABCC_D1"/>
    <property type="match status" value="1"/>
</dbReference>
<feature type="transmembrane region" description="Helical" evidence="9">
    <location>
        <begin position="675"/>
        <end position="697"/>
    </location>
</feature>
<dbReference type="Gene3D" id="3.40.50.300">
    <property type="entry name" value="P-loop containing nucleotide triphosphate hydrolases"/>
    <property type="match status" value="2"/>
</dbReference>
<dbReference type="InterPro" id="IPR011527">
    <property type="entry name" value="ABC1_TM_dom"/>
</dbReference>
<evidence type="ECO:0000256" key="9">
    <source>
        <dbReference type="SAM" id="Phobius"/>
    </source>
</evidence>
<feature type="domain" description="ABC transporter" evidence="10">
    <location>
        <begin position="405"/>
        <end position="624"/>
    </location>
</feature>
<dbReference type="GO" id="GO:0016887">
    <property type="term" value="F:ATP hydrolysis activity"/>
    <property type="evidence" value="ECO:0007669"/>
    <property type="project" value="InterPro"/>
</dbReference>
<dbReference type="InterPro" id="IPR050173">
    <property type="entry name" value="ABC_transporter_C-like"/>
</dbReference>
<sequence length="1264" mass="144029">MDTGDKIRRQRNPRETANIFSLLSFAYTGSLFRQALKNDLEESNVYDVLKNLKSKTSGDLLEEQWAEESKRARPSMARLMWKRWGWKYVFIGCIDLTWKTFRSIMEPSAVSNLISYFKPGQTKVTKNDAYYYAALVLFLHVTNCIFLHNYIMWVQELAIEIKAAFSSLIYRKALKLSPAALADISLGNIVTLITKDVYTFRLSIWIINEIWTGVIQVIVVCYLLYSKIGLVSFAGIGILVLAIPIQVYLGKIVTDLKLKTGEKTDERLQITQEALNSIRIIKMYTWEEYFNKKINVTRCKELSKLLLVFYFKMLIILTGLIFSKAGFYVLLTAYIWLGYSSDATLIFYILSNFKDLKQTLGNVIPNRMGKAGEFISSFKRISKVMASEEIHIKPQKTEPTGSPYVEMDTVSVSIKDKEILKSVSFKVNSGLTLVTGKVGSGKSALLKVLVQDYPIISGDFVTKGRISYASQDPWLFPSTIKQNIIFGQQYNEKRYQEVIRVCALQYDFSLFENGDETVLSDRGSNLSKGQQARINLARAVYKESEIYLLDDALTALDQTVQDYIFNECILKYLKDKIVFLVCQKDSHIQHADNVILIKDGELKEFGKPNDFIIKEEDYAIITDDDLEKECVKTENLNKVNEYHKLLEDEKVEAARPVYSEIQKKGSVSVNVYGKYFIYGGGFALALFNLMMGGLTQYSESYSDKLLTRWVDNQQEVLIIQSNISWHAPPNSYPTNNASFYLDIAREQEQSTFRSYTIMIVVSAILDLFKTYLMFDFCRRASVNLHNTIVKKILNAVMVFFDKNYIGNILNRFSQDLVNIDEQLPQTLSECYRFIFSVGGIIILIASIDQTFLLYSAIIFTLLLILRYLYLPAGRSLKRLDASTRSPMIGHLNASLEGLTTVRAYGEQKRLIDEFDKHQDLHTSAHYMSACTIRAFGFFMDFLCSTFMVIVITRFIFVETDTSAGNVGLALTQVMLLGNSVQWGVREWSELENLMTSVERALEYTEIKTEAKSGSTLEHWPSKGTVTYEKVSLSYTENVKVLKDLNFSVNSQEKIGIVGRTGAGKSSIISTLFRLYDIEGKILIDGVNIKLLDLTFLRKKLAIIPQDPILFTGTIRTNLDPLNEYKDTELWEALEKANMKHWVTDLSQPVSKGGLDISSGQKQLICLARAILRQSKVVFLDEATANMDHETDELLHRTVKSNFVESTMFIIAHRLHSVLDCDRVMVMDKGQIKEFDSPRVLLQNKNGAFYGMVKHAGLLNYLSQT</sequence>
<feature type="transmembrane region" description="Helical" evidence="9">
    <location>
        <begin position="205"/>
        <end position="225"/>
    </location>
</feature>
<accession>A0A6P7H177</accession>
<feature type="transmembrane region" description="Helical" evidence="9">
    <location>
        <begin position="302"/>
        <end position="322"/>
    </location>
</feature>
<dbReference type="InterPro" id="IPR044746">
    <property type="entry name" value="ABCC_6TM_D1"/>
</dbReference>
<dbReference type="InterPro" id="IPR027417">
    <property type="entry name" value="P-loop_NTPase"/>
</dbReference>
<keyword evidence="3 9" id="KW-0812">Transmembrane</keyword>
<evidence type="ECO:0000256" key="8">
    <source>
        <dbReference type="ARBA" id="ARBA00023136"/>
    </source>
</evidence>
<evidence type="ECO:0000259" key="11">
    <source>
        <dbReference type="PROSITE" id="PS50929"/>
    </source>
</evidence>
<feature type="transmembrane region" description="Helical" evidence="9">
    <location>
        <begin position="853"/>
        <end position="869"/>
    </location>
</feature>
<dbReference type="InterPro" id="IPR017871">
    <property type="entry name" value="ABC_transporter-like_CS"/>
</dbReference>
<protein>
    <submittedName>
        <fullName evidence="12">Probable multidrug resistance-associated protein lethal(2)03659</fullName>
    </submittedName>
</protein>
<evidence type="ECO:0000256" key="4">
    <source>
        <dbReference type="ARBA" id="ARBA00022737"/>
    </source>
</evidence>
<evidence type="ECO:0000313" key="12">
    <source>
        <dbReference type="RefSeq" id="XP_028155746.1"/>
    </source>
</evidence>
<feature type="transmembrane region" description="Helical" evidence="9">
    <location>
        <begin position="129"/>
        <end position="153"/>
    </location>
</feature>
<feature type="domain" description="ABC transmembrane type-1" evidence="11">
    <location>
        <begin position="755"/>
        <end position="992"/>
    </location>
</feature>
<dbReference type="GO" id="GO:0140359">
    <property type="term" value="F:ABC-type transporter activity"/>
    <property type="evidence" value="ECO:0007669"/>
    <property type="project" value="InterPro"/>
</dbReference>
<dbReference type="PROSITE" id="PS50929">
    <property type="entry name" value="ABC_TM1F"/>
    <property type="match status" value="2"/>
</dbReference>
<reference evidence="12" key="1">
    <citation type="submission" date="2025-08" db="UniProtKB">
        <authorList>
            <consortium name="RefSeq"/>
        </authorList>
    </citation>
    <scope>IDENTIFICATION</scope>
    <source>
        <tissue evidence="12">Whole insect</tissue>
    </source>
</reference>
<dbReference type="Pfam" id="PF00005">
    <property type="entry name" value="ABC_tran"/>
    <property type="match status" value="2"/>
</dbReference>
<feature type="transmembrane region" description="Helical" evidence="9">
    <location>
        <begin position="231"/>
        <end position="249"/>
    </location>
</feature>
<dbReference type="CDD" id="cd18580">
    <property type="entry name" value="ABC_6TM_ABCC_D2"/>
    <property type="match status" value="1"/>
</dbReference>
<feature type="domain" description="ABC transmembrane type-1" evidence="11">
    <location>
        <begin position="103"/>
        <end position="337"/>
    </location>
</feature>
<gene>
    <name evidence="12" type="primary">LOC114349537</name>
</gene>